<name>A0A9J5YZQ4_SOLCO</name>
<dbReference type="AlphaFoldDB" id="A0A9J5YZQ4"/>
<dbReference type="Gene3D" id="1.10.510.10">
    <property type="entry name" value="Transferase(Phosphotransferase) domain 1"/>
    <property type="match status" value="1"/>
</dbReference>
<proteinExistence type="predicted"/>
<sequence>MYIYTVASVASFQGQRETFTLISSKGFKLRQAKGFCAKSRVGWPLEHTMPVYRVETITKRSIQNRFNANTFDDFARWQEGEIGMQQLEFNYEDWISKLDALSIWMYDFGDQHFSSTIEQKISDIDHQIGLCIKVLKSVPQDMDYPEEEKNAFNFIYQRINWRACLKFPKEPKVSDAAKDLICRLLCDIESRLGTRGVEEIK</sequence>
<gene>
    <name evidence="1" type="ORF">H5410_025850</name>
</gene>
<reference evidence="1 2" key="1">
    <citation type="submission" date="2020-09" db="EMBL/GenBank/DDBJ databases">
        <title>De no assembly of potato wild relative species, Solanum commersonii.</title>
        <authorList>
            <person name="Cho K."/>
        </authorList>
    </citation>
    <scope>NUCLEOTIDE SEQUENCE [LARGE SCALE GENOMIC DNA]</scope>
    <source>
        <strain evidence="1">LZ3.2</strain>
        <tissue evidence="1">Leaf</tissue>
    </source>
</reference>
<dbReference type="Proteomes" id="UP000824120">
    <property type="component" value="Chromosome 5"/>
</dbReference>
<evidence type="ECO:0000313" key="2">
    <source>
        <dbReference type="Proteomes" id="UP000824120"/>
    </source>
</evidence>
<feature type="non-terminal residue" evidence="1">
    <location>
        <position position="1"/>
    </location>
</feature>
<comment type="caution">
    <text evidence="1">The sequence shown here is derived from an EMBL/GenBank/DDBJ whole genome shotgun (WGS) entry which is preliminary data.</text>
</comment>
<accession>A0A9J5YZQ4</accession>
<organism evidence="1 2">
    <name type="scientific">Solanum commersonii</name>
    <name type="common">Commerson's wild potato</name>
    <name type="synonym">Commerson's nightshade</name>
    <dbReference type="NCBI Taxonomy" id="4109"/>
    <lineage>
        <taxon>Eukaryota</taxon>
        <taxon>Viridiplantae</taxon>
        <taxon>Streptophyta</taxon>
        <taxon>Embryophyta</taxon>
        <taxon>Tracheophyta</taxon>
        <taxon>Spermatophyta</taxon>
        <taxon>Magnoliopsida</taxon>
        <taxon>eudicotyledons</taxon>
        <taxon>Gunneridae</taxon>
        <taxon>Pentapetalae</taxon>
        <taxon>asterids</taxon>
        <taxon>lamiids</taxon>
        <taxon>Solanales</taxon>
        <taxon>Solanaceae</taxon>
        <taxon>Solanoideae</taxon>
        <taxon>Solaneae</taxon>
        <taxon>Solanum</taxon>
    </lineage>
</organism>
<protein>
    <submittedName>
        <fullName evidence="1">Uncharacterized protein</fullName>
    </submittedName>
</protein>
<keyword evidence="2" id="KW-1185">Reference proteome</keyword>
<dbReference type="EMBL" id="JACXVP010000005">
    <property type="protein sequence ID" value="KAG5604358.1"/>
    <property type="molecule type" value="Genomic_DNA"/>
</dbReference>
<evidence type="ECO:0000313" key="1">
    <source>
        <dbReference type="EMBL" id="KAG5604358.1"/>
    </source>
</evidence>